<evidence type="ECO:0000256" key="1">
    <source>
        <dbReference type="ARBA" id="ARBA00001698"/>
    </source>
</evidence>
<feature type="transmembrane region" description="Helical" evidence="19">
    <location>
        <begin position="101"/>
        <end position="119"/>
    </location>
</feature>
<comment type="catalytic activity">
    <reaction evidence="1 18">
        <text>a 1,2-diacyl-sn-glycero-3-phosphate + CTP + H(+) = a CDP-1,2-diacyl-sn-glycerol + diphosphate</text>
        <dbReference type="Rhea" id="RHEA:16229"/>
        <dbReference type="ChEBI" id="CHEBI:15378"/>
        <dbReference type="ChEBI" id="CHEBI:33019"/>
        <dbReference type="ChEBI" id="CHEBI:37563"/>
        <dbReference type="ChEBI" id="CHEBI:58332"/>
        <dbReference type="ChEBI" id="CHEBI:58608"/>
        <dbReference type="EC" id="2.7.7.41"/>
    </reaction>
</comment>
<gene>
    <name evidence="20" type="primary">cdsA</name>
    <name evidence="20" type="ORF">SCHIN_v1c08710</name>
</gene>
<dbReference type="GO" id="GO:0005886">
    <property type="term" value="C:plasma membrane"/>
    <property type="evidence" value="ECO:0007669"/>
    <property type="project" value="UniProtKB-SubCell"/>
</dbReference>
<name>A0A5B9Y5R1_9MOLU</name>
<evidence type="ECO:0000256" key="19">
    <source>
        <dbReference type="SAM" id="Phobius"/>
    </source>
</evidence>
<feature type="transmembrane region" description="Helical" evidence="19">
    <location>
        <begin position="289"/>
        <end position="311"/>
    </location>
</feature>
<evidence type="ECO:0000256" key="3">
    <source>
        <dbReference type="ARBA" id="ARBA00005119"/>
    </source>
</evidence>
<evidence type="ECO:0000256" key="2">
    <source>
        <dbReference type="ARBA" id="ARBA00004651"/>
    </source>
</evidence>
<keyword evidence="10 18" id="KW-0808">Transferase</keyword>
<keyword evidence="13 19" id="KW-1133">Transmembrane helix</keyword>
<keyword evidence="14" id="KW-0443">Lipid metabolism</keyword>
<proteinExistence type="inferred from homology"/>
<feature type="transmembrane region" description="Helical" evidence="19">
    <location>
        <begin position="249"/>
        <end position="269"/>
    </location>
</feature>
<evidence type="ECO:0000256" key="5">
    <source>
        <dbReference type="ARBA" id="ARBA00010185"/>
    </source>
</evidence>
<keyword evidence="15 19" id="KW-0472">Membrane</keyword>
<feature type="transmembrane region" description="Helical" evidence="19">
    <location>
        <begin position="139"/>
        <end position="158"/>
    </location>
</feature>
<evidence type="ECO:0000256" key="7">
    <source>
        <dbReference type="ARBA" id="ARBA00019373"/>
    </source>
</evidence>
<dbReference type="GO" id="GO:0004605">
    <property type="term" value="F:phosphatidate cytidylyltransferase activity"/>
    <property type="evidence" value="ECO:0007669"/>
    <property type="project" value="UniProtKB-EC"/>
</dbReference>
<evidence type="ECO:0000256" key="11">
    <source>
        <dbReference type="ARBA" id="ARBA00022692"/>
    </source>
</evidence>
<evidence type="ECO:0000256" key="16">
    <source>
        <dbReference type="ARBA" id="ARBA00023209"/>
    </source>
</evidence>
<keyword evidence="11 18" id="KW-0812">Transmembrane</keyword>
<dbReference type="PANTHER" id="PTHR46382">
    <property type="entry name" value="PHOSPHATIDATE CYTIDYLYLTRANSFERASE"/>
    <property type="match status" value="1"/>
</dbReference>
<evidence type="ECO:0000256" key="8">
    <source>
        <dbReference type="ARBA" id="ARBA00022475"/>
    </source>
</evidence>
<keyword evidence="12 18" id="KW-0548">Nucleotidyltransferase</keyword>
<accession>A0A5B9Y5R1</accession>
<feature type="transmembrane region" description="Helical" evidence="19">
    <location>
        <begin position="40"/>
        <end position="59"/>
    </location>
</feature>
<comment type="pathway">
    <text evidence="3 18">Phospholipid metabolism; CDP-diacylglycerol biosynthesis; CDP-diacylglycerol from sn-glycerol 3-phosphate: step 3/3.</text>
</comment>
<protein>
    <recommendedName>
        <fullName evidence="7 18">Phosphatidate cytidylyltransferase</fullName>
        <ecNumber evidence="6 18">2.7.7.41</ecNumber>
    </recommendedName>
</protein>
<evidence type="ECO:0000256" key="9">
    <source>
        <dbReference type="ARBA" id="ARBA00022516"/>
    </source>
</evidence>
<dbReference type="UniPathway" id="UPA00557">
    <property type="reaction ID" value="UER00614"/>
</dbReference>
<dbReference type="PANTHER" id="PTHR46382:SF1">
    <property type="entry name" value="PHOSPHATIDATE CYTIDYLYLTRANSFERASE"/>
    <property type="match status" value="1"/>
</dbReference>
<evidence type="ECO:0000256" key="14">
    <source>
        <dbReference type="ARBA" id="ARBA00023098"/>
    </source>
</evidence>
<dbReference type="GO" id="GO:0016024">
    <property type="term" value="P:CDP-diacylglycerol biosynthetic process"/>
    <property type="evidence" value="ECO:0007669"/>
    <property type="project" value="UniProtKB-UniPathway"/>
</dbReference>
<dbReference type="Pfam" id="PF01148">
    <property type="entry name" value="CTP_transf_1"/>
    <property type="match status" value="1"/>
</dbReference>
<comment type="subcellular location">
    <subcellularLocation>
        <location evidence="2">Cell membrane</location>
        <topology evidence="2">Multi-pass membrane protein</topology>
    </subcellularLocation>
</comment>
<keyword evidence="9" id="KW-0444">Lipid biosynthesis</keyword>
<dbReference type="InterPro" id="IPR000374">
    <property type="entry name" value="PC_trans"/>
</dbReference>
<dbReference type="PROSITE" id="PS01315">
    <property type="entry name" value="CDS"/>
    <property type="match status" value="1"/>
</dbReference>
<dbReference type="AlphaFoldDB" id="A0A5B9Y5R1"/>
<evidence type="ECO:0000313" key="21">
    <source>
        <dbReference type="Proteomes" id="UP000323144"/>
    </source>
</evidence>
<keyword evidence="8" id="KW-1003">Cell membrane</keyword>
<evidence type="ECO:0000256" key="6">
    <source>
        <dbReference type="ARBA" id="ARBA00012487"/>
    </source>
</evidence>
<evidence type="ECO:0000256" key="17">
    <source>
        <dbReference type="ARBA" id="ARBA00023264"/>
    </source>
</evidence>
<dbReference type="EMBL" id="CP043026">
    <property type="protein sequence ID" value="QEH62066.1"/>
    <property type="molecule type" value="Genomic_DNA"/>
</dbReference>
<organism evidence="20 21">
    <name type="scientific">Spiroplasma chinense</name>
    <dbReference type="NCBI Taxonomy" id="216932"/>
    <lineage>
        <taxon>Bacteria</taxon>
        <taxon>Bacillati</taxon>
        <taxon>Mycoplasmatota</taxon>
        <taxon>Mollicutes</taxon>
        <taxon>Entomoplasmatales</taxon>
        <taxon>Spiroplasmataceae</taxon>
        <taxon>Spiroplasma</taxon>
    </lineage>
</organism>
<sequence length="353" mass="39697">MKKNKIDDFDITDTIEVNTPEEPINRFKTKEGRQSFKTRLISAIVLLILLTGYVSAGAIYTYKNGLSNIEIAAYFTIIASAILTGLCVYEMNKAMGFVKWYQQLITISTSVLAYGYPLLGFYDYGFYEKMDMDKWLQNWQFVVVVVINLLIYLLIGLLDKNIGITKLSINFGISLMIILAFKTFTMVSLETVPGIGNEVIVKFSFNTIIWVWLMIIFGDTFAYIGGMAFGKTKLAPKISPKKTWEGAAVGLSCAFIGGTVYALMFYFFAPNFKPLNNSIDQLNKPVVSVFIYILLSIAFPVIGLFGDLLFSAVKRYSGVKDFSRLIPGHGGLLDRLDSVIFSWFVLFFIIILI</sequence>
<evidence type="ECO:0000256" key="15">
    <source>
        <dbReference type="ARBA" id="ARBA00023136"/>
    </source>
</evidence>
<feature type="transmembrane region" description="Helical" evidence="19">
    <location>
        <begin position="209"/>
        <end position="229"/>
    </location>
</feature>
<dbReference type="KEGG" id="schi:SCHIN_v1c08710"/>
<dbReference type="RefSeq" id="WP_166508437.1">
    <property type="nucleotide sequence ID" value="NZ_CP043026.1"/>
</dbReference>
<keyword evidence="16" id="KW-0594">Phospholipid biosynthesis</keyword>
<dbReference type="Proteomes" id="UP000323144">
    <property type="component" value="Chromosome"/>
</dbReference>
<feature type="transmembrane region" description="Helical" evidence="19">
    <location>
        <begin position="71"/>
        <end position="89"/>
    </location>
</feature>
<comment type="similarity">
    <text evidence="5 18">Belongs to the CDS family.</text>
</comment>
<feature type="transmembrane region" description="Helical" evidence="19">
    <location>
        <begin position="170"/>
        <end position="189"/>
    </location>
</feature>
<dbReference type="EC" id="2.7.7.41" evidence="6 18"/>
<evidence type="ECO:0000256" key="12">
    <source>
        <dbReference type="ARBA" id="ARBA00022695"/>
    </source>
</evidence>
<evidence type="ECO:0000313" key="20">
    <source>
        <dbReference type="EMBL" id="QEH62066.1"/>
    </source>
</evidence>
<keyword evidence="17" id="KW-1208">Phospholipid metabolism</keyword>
<evidence type="ECO:0000256" key="18">
    <source>
        <dbReference type="RuleBase" id="RU003938"/>
    </source>
</evidence>
<evidence type="ECO:0000256" key="10">
    <source>
        <dbReference type="ARBA" id="ARBA00022679"/>
    </source>
</evidence>
<evidence type="ECO:0000256" key="13">
    <source>
        <dbReference type="ARBA" id="ARBA00022989"/>
    </source>
</evidence>
<reference evidence="20 21" key="1">
    <citation type="submission" date="2019-08" db="EMBL/GenBank/DDBJ databases">
        <title>Complete genome sequence of Spiroplasma chinense CCH (DSM 19755).</title>
        <authorList>
            <person name="Shen H.-Y."/>
            <person name="Lin Y.-C."/>
            <person name="Chou L."/>
            <person name="Kuo C.-H."/>
        </authorList>
    </citation>
    <scope>NUCLEOTIDE SEQUENCE [LARGE SCALE GENOMIC DNA]</scope>
    <source>
        <strain evidence="20 21">CCH</strain>
    </source>
</reference>
<comment type="pathway">
    <text evidence="4">Lipid metabolism.</text>
</comment>
<keyword evidence="21" id="KW-1185">Reference proteome</keyword>
<evidence type="ECO:0000256" key="4">
    <source>
        <dbReference type="ARBA" id="ARBA00005189"/>
    </source>
</evidence>
<feature type="transmembrane region" description="Helical" evidence="19">
    <location>
        <begin position="332"/>
        <end position="352"/>
    </location>
</feature>